<dbReference type="Proteomes" id="UP000244896">
    <property type="component" value="Chromosome"/>
</dbReference>
<reference evidence="2 3" key="1">
    <citation type="journal article" date="2018" name="Syst. Appl. Microbiol.">
        <title>Ereboglobus luteus gen. nov. sp. nov. from cockroach guts, and new insights into the oxygen relationship of the genera Opitutus and Didymococcus (Verrucomicrobia: Opitutaceae).</title>
        <authorList>
            <person name="Tegtmeier D."/>
            <person name="Belitz A."/>
            <person name="Radek R."/>
            <person name="Heimerl T."/>
            <person name="Brune A."/>
        </authorList>
    </citation>
    <scope>NUCLEOTIDE SEQUENCE [LARGE SCALE GENOMIC DNA]</scope>
    <source>
        <strain evidence="2 3">Ho45</strain>
    </source>
</reference>
<name>A0A2U8E1L4_9BACT</name>
<keyword evidence="3" id="KW-1185">Reference proteome</keyword>
<proteinExistence type="predicted"/>
<protein>
    <submittedName>
        <fullName evidence="2">Uncharacterized protein</fullName>
    </submittedName>
</protein>
<feature type="transmembrane region" description="Helical" evidence="1">
    <location>
        <begin position="53"/>
        <end position="72"/>
    </location>
</feature>
<dbReference type="KEGG" id="elut:CKA38_04870"/>
<dbReference type="EMBL" id="CP023004">
    <property type="protein sequence ID" value="AWI08676.1"/>
    <property type="molecule type" value="Genomic_DNA"/>
</dbReference>
<gene>
    <name evidence="2" type="ORF">CKA38_04870</name>
</gene>
<sequence length="76" mass="8136">MKYIIAIVLIAIGGWLIYTGYQKQESLSGSWNSVSSKVASSVDGKTRVTNYTWYYIGGGALVVVGLGSFALGRKKG</sequence>
<dbReference type="Pfam" id="PF11381">
    <property type="entry name" value="DUF3185"/>
    <property type="match status" value="1"/>
</dbReference>
<keyword evidence="1" id="KW-1133">Transmembrane helix</keyword>
<dbReference type="RefSeq" id="WP_152032681.1">
    <property type="nucleotide sequence ID" value="NZ_CP023004.1"/>
</dbReference>
<evidence type="ECO:0000256" key="1">
    <source>
        <dbReference type="SAM" id="Phobius"/>
    </source>
</evidence>
<keyword evidence="1" id="KW-0472">Membrane</keyword>
<accession>A0A2U8E1L4</accession>
<dbReference type="InterPro" id="IPR021521">
    <property type="entry name" value="DUF3185"/>
</dbReference>
<evidence type="ECO:0000313" key="2">
    <source>
        <dbReference type="EMBL" id="AWI08676.1"/>
    </source>
</evidence>
<evidence type="ECO:0000313" key="3">
    <source>
        <dbReference type="Proteomes" id="UP000244896"/>
    </source>
</evidence>
<keyword evidence="1" id="KW-0812">Transmembrane</keyword>
<dbReference type="AlphaFoldDB" id="A0A2U8E1L4"/>
<organism evidence="2 3">
    <name type="scientific">Ereboglobus luteus</name>
    <dbReference type="NCBI Taxonomy" id="1796921"/>
    <lineage>
        <taxon>Bacteria</taxon>
        <taxon>Pseudomonadati</taxon>
        <taxon>Verrucomicrobiota</taxon>
        <taxon>Opitutia</taxon>
        <taxon>Opitutales</taxon>
        <taxon>Opitutaceae</taxon>
        <taxon>Ereboglobus</taxon>
    </lineage>
</organism>